<keyword evidence="2" id="KW-1185">Reference proteome</keyword>
<reference evidence="2" key="1">
    <citation type="journal article" date="2005" name="Nature">
        <title>The map-based sequence of the rice genome.</title>
        <authorList>
            <consortium name="International rice genome sequencing project (IRGSP)"/>
            <person name="Matsumoto T."/>
            <person name="Wu J."/>
            <person name="Kanamori H."/>
            <person name="Katayose Y."/>
            <person name="Fujisawa M."/>
            <person name="Namiki N."/>
            <person name="Mizuno H."/>
            <person name="Yamamoto K."/>
            <person name="Antonio B.A."/>
            <person name="Baba T."/>
            <person name="Sakata K."/>
            <person name="Nagamura Y."/>
            <person name="Aoki H."/>
            <person name="Arikawa K."/>
            <person name="Arita K."/>
            <person name="Bito T."/>
            <person name="Chiden Y."/>
            <person name="Fujitsuka N."/>
            <person name="Fukunaka R."/>
            <person name="Hamada M."/>
            <person name="Harada C."/>
            <person name="Hayashi A."/>
            <person name="Hijishita S."/>
            <person name="Honda M."/>
            <person name="Hosokawa S."/>
            <person name="Ichikawa Y."/>
            <person name="Idonuma A."/>
            <person name="Iijima M."/>
            <person name="Ikeda M."/>
            <person name="Ikeno M."/>
            <person name="Ito K."/>
            <person name="Ito S."/>
            <person name="Ito T."/>
            <person name="Ito Y."/>
            <person name="Ito Y."/>
            <person name="Iwabuchi A."/>
            <person name="Kamiya K."/>
            <person name="Karasawa W."/>
            <person name="Kurita K."/>
            <person name="Katagiri S."/>
            <person name="Kikuta A."/>
            <person name="Kobayashi H."/>
            <person name="Kobayashi N."/>
            <person name="Machita K."/>
            <person name="Maehara T."/>
            <person name="Masukawa M."/>
            <person name="Mizubayashi T."/>
            <person name="Mukai Y."/>
            <person name="Nagasaki H."/>
            <person name="Nagata Y."/>
            <person name="Naito S."/>
            <person name="Nakashima M."/>
            <person name="Nakama Y."/>
            <person name="Nakamichi Y."/>
            <person name="Nakamura M."/>
            <person name="Meguro A."/>
            <person name="Negishi M."/>
            <person name="Ohta I."/>
            <person name="Ohta T."/>
            <person name="Okamoto M."/>
            <person name="Ono N."/>
            <person name="Saji S."/>
            <person name="Sakaguchi M."/>
            <person name="Sakai K."/>
            <person name="Shibata M."/>
            <person name="Shimokawa T."/>
            <person name="Song J."/>
            <person name="Takazaki Y."/>
            <person name="Terasawa K."/>
            <person name="Tsugane M."/>
            <person name="Tsuji K."/>
            <person name="Ueda S."/>
            <person name="Waki K."/>
            <person name="Yamagata H."/>
            <person name="Yamamoto M."/>
            <person name="Yamamoto S."/>
            <person name="Yamane H."/>
            <person name="Yoshiki S."/>
            <person name="Yoshihara R."/>
            <person name="Yukawa K."/>
            <person name="Zhong H."/>
            <person name="Yano M."/>
            <person name="Yuan Q."/>
            <person name="Ouyang S."/>
            <person name="Liu J."/>
            <person name="Jones K.M."/>
            <person name="Gansberger K."/>
            <person name="Moffat K."/>
            <person name="Hill J."/>
            <person name="Bera J."/>
            <person name="Fadrosh D."/>
            <person name="Jin S."/>
            <person name="Johri S."/>
            <person name="Kim M."/>
            <person name="Overton L."/>
            <person name="Reardon M."/>
            <person name="Tsitrin T."/>
            <person name="Vuong H."/>
            <person name="Weaver B."/>
            <person name="Ciecko A."/>
            <person name="Tallon L."/>
            <person name="Jackson J."/>
            <person name="Pai G."/>
            <person name="Aken S.V."/>
            <person name="Utterback T."/>
            <person name="Reidmuller S."/>
            <person name="Feldblyum T."/>
            <person name="Hsiao J."/>
            <person name="Zismann V."/>
            <person name="Iobst S."/>
            <person name="de Vazeille A.R."/>
            <person name="Buell C.R."/>
            <person name="Ying K."/>
            <person name="Li Y."/>
            <person name="Lu T."/>
            <person name="Huang Y."/>
            <person name="Zhao Q."/>
            <person name="Feng Q."/>
            <person name="Zhang L."/>
            <person name="Zhu J."/>
            <person name="Weng Q."/>
            <person name="Mu J."/>
            <person name="Lu Y."/>
            <person name="Fan D."/>
            <person name="Liu Y."/>
            <person name="Guan J."/>
            <person name="Zhang Y."/>
            <person name="Yu S."/>
            <person name="Liu X."/>
            <person name="Zhang Y."/>
            <person name="Hong G."/>
            <person name="Han B."/>
            <person name="Choisne N."/>
            <person name="Demange N."/>
            <person name="Orjeda G."/>
            <person name="Samain S."/>
            <person name="Cattolico L."/>
            <person name="Pelletier E."/>
            <person name="Couloux A."/>
            <person name="Segurens B."/>
            <person name="Wincker P."/>
            <person name="D'Hont A."/>
            <person name="Scarpelli C."/>
            <person name="Weissenbach J."/>
            <person name="Salanoubat M."/>
            <person name="Quetier F."/>
            <person name="Yu Y."/>
            <person name="Kim H.R."/>
            <person name="Rambo T."/>
            <person name="Currie J."/>
            <person name="Collura K."/>
            <person name="Luo M."/>
            <person name="Yang T."/>
            <person name="Ammiraju J.S.S."/>
            <person name="Engler F."/>
            <person name="Soderlund C."/>
            <person name="Wing R.A."/>
            <person name="Palmer L.E."/>
            <person name="de la Bastide M."/>
            <person name="Spiegel L."/>
            <person name="Nascimento L."/>
            <person name="Zutavern T."/>
            <person name="O'Shaughnessy A."/>
            <person name="Dike S."/>
            <person name="Dedhia N."/>
            <person name="Preston R."/>
            <person name="Balija V."/>
            <person name="McCombie W.R."/>
            <person name="Chow T."/>
            <person name="Chen H."/>
            <person name="Chung M."/>
            <person name="Chen C."/>
            <person name="Shaw J."/>
            <person name="Wu H."/>
            <person name="Hsiao K."/>
            <person name="Chao Y."/>
            <person name="Chu M."/>
            <person name="Cheng C."/>
            <person name="Hour A."/>
            <person name="Lee P."/>
            <person name="Lin S."/>
            <person name="Lin Y."/>
            <person name="Liou J."/>
            <person name="Liu S."/>
            <person name="Hsing Y."/>
            <person name="Raghuvanshi S."/>
            <person name="Mohanty A."/>
            <person name="Bharti A.K."/>
            <person name="Gaur A."/>
            <person name="Gupta V."/>
            <person name="Kumar D."/>
            <person name="Ravi V."/>
            <person name="Vij S."/>
            <person name="Kapur A."/>
            <person name="Khurana P."/>
            <person name="Khurana P."/>
            <person name="Khurana J.P."/>
            <person name="Tyagi A.K."/>
            <person name="Gaikwad K."/>
            <person name="Singh A."/>
            <person name="Dalal V."/>
            <person name="Srivastava S."/>
            <person name="Dixit A."/>
            <person name="Pal A.K."/>
            <person name="Ghazi I.A."/>
            <person name="Yadav M."/>
            <person name="Pandit A."/>
            <person name="Bhargava A."/>
            <person name="Sureshbabu K."/>
            <person name="Batra K."/>
            <person name="Sharma T.R."/>
            <person name="Mohapatra T."/>
            <person name="Singh N.K."/>
            <person name="Messing J."/>
            <person name="Nelson A.B."/>
            <person name="Fuks G."/>
            <person name="Kavchok S."/>
            <person name="Keizer G."/>
            <person name="Linton E."/>
            <person name="Llaca V."/>
            <person name="Song R."/>
            <person name="Tanyolac B."/>
            <person name="Young S."/>
            <person name="Ho-Il K."/>
            <person name="Hahn J.H."/>
            <person name="Sangsakoo G."/>
            <person name="Vanavichit A."/>
            <person name="de Mattos Luiz.A.T."/>
            <person name="Zimmer P.D."/>
            <person name="Malone G."/>
            <person name="Dellagostin O."/>
            <person name="de Oliveira A.C."/>
            <person name="Bevan M."/>
            <person name="Bancroft I."/>
            <person name="Minx P."/>
            <person name="Cordum H."/>
            <person name="Wilson R."/>
            <person name="Cheng Z."/>
            <person name="Jin W."/>
            <person name="Jiang J."/>
            <person name="Leong S.A."/>
            <person name="Iwama H."/>
            <person name="Gojobori T."/>
            <person name="Itoh T."/>
            <person name="Niimura Y."/>
            <person name="Fujii Y."/>
            <person name="Habara T."/>
            <person name="Sakai H."/>
            <person name="Sato Y."/>
            <person name="Wilson G."/>
            <person name="Kumar K."/>
            <person name="McCouch S."/>
            <person name="Juretic N."/>
            <person name="Hoen D."/>
            <person name="Wright S."/>
            <person name="Bruskiewich R."/>
            <person name="Bureau T."/>
            <person name="Miyao A."/>
            <person name="Hirochika H."/>
            <person name="Nishikawa T."/>
            <person name="Kadowaki K."/>
            <person name="Sugiura M."/>
            <person name="Burr B."/>
            <person name="Sasaki T."/>
        </authorList>
    </citation>
    <scope>NUCLEOTIDE SEQUENCE [LARGE SCALE GENOMIC DNA]</scope>
    <source>
        <strain evidence="2">cv. Nipponbare</strain>
    </source>
</reference>
<gene>
    <name evidence="1" type="ordered locus">Os05g0404100</name>
    <name evidence="1" type="ORF">OSNPB_050404100</name>
</gene>
<name>A0A0P0WM29_ORYSJ</name>
<dbReference type="Proteomes" id="UP000059680">
    <property type="component" value="Chromosome 5"/>
</dbReference>
<dbReference type="PaxDb" id="39947-A0A0P0WM29"/>
<evidence type="ECO:0000313" key="2">
    <source>
        <dbReference type="Proteomes" id="UP000059680"/>
    </source>
</evidence>
<protein>
    <submittedName>
        <fullName evidence="1">Os05g0404100 protein</fullName>
    </submittedName>
</protein>
<dbReference type="InParanoid" id="A0A0P0WM29"/>
<sequence>MVVMRSLTSSFVWQRATGSVALELELSSGDLASCSLDLAELENQRDPQIWRHARRIWPSHRRCQRLPGGGVDLFGAAVGLPLLPPWRHGPQRGMGWRR</sequence>
<evidence type="ECO:0000313" key="1">
    <source>
        <dbReference type="EMBL" id="BAS93935.1"/>
    </source>
</evidence>
<organism evidence="1 2">
    <name type="scientific">Oryza sativa subsp. japonica</name>
    <name type="common">Rice</name>
    <dbReference type="NCBI Taxonomy" id="39947"/>
    <lineage>
        <taxon>Eukaryota</taxon>
        <taxon>Viridiplantae</taxon>
        <taxon>Streptophyta</taxon>
        <taxon>Embryophyta</taxon>
        <taxon>Tracheophyta</taxon>
        <taxon>Spermatophyta</taxon>
        <taxon>Magnoliopsida</taxon>
        <taxon>Liliopsida</taxon>
        <taxon>Poales</taxon>
        <taxon>Poaceae</taxon>
        <taxon>BOP clade</taxon>
        <taxon>Oryzoideae</taxon>
        <taxon>Oryzeae</taxon>
        <taxon>Oryzinae</taxon>
        <taxon>Oryza</taxon>
        <taxon>Oryza sativa</taxon>
    </lineage>
</organism>
<accession>A0A0P0WM29</accession>
<dbReference type="AlphaFoldDB" id="A0A0P0WM29"/>
<dbReference type="EMBL" id="AP014961">
    <property type="protein sequence ID" value="BAS93935.1"/>
    <property type="molecule type" value="Genomic_DNA"/>
</dbReference>
<proteinExistence type="predicted"/>
<reference evidence="1 2" key="3">
    <citation type="journal article" date="2013" name="Rice">
        <title>Improvement of the Oryza sativa Nipponbare reference genome using next generation sequence and optical map data.</title>
        <authorList>
            <person name="Kawahara Y."/>
            <person name="de la Bastide M."/>
            <person name="Hamilton J.P."/>
            <person name="Kanamori H."/>
            <person name="McCombie W.R."/>
            <person name="Ouyang S."/>
            <person name="Schwartz D.C."/>
            <person name="Tanaka T."/>
            <person name="Wu J."/>
            <person name="Zhou S."/>
            <person name="Childs K.L."/>
            <person name="Davidson R.M."/>
            <person name="Lin H."/>
            <person name="Quesada-Ocampo L."/>
            <person name="Vaillancourt B."/>
            <person name="Sakai H."/>
            <person name="Lee S.S."/>
            <person name="Kim J."/>
            <person name="Numa H."/>
            <person name="Itoh T."/>
            <person name="Buell C.R."/>
            <person name="Matsumoto T."/>
        </authorList>
    </citation>
    <scope>NUCLEOTIDE SEQUENCE [LARGE SCALE GENOMIC DNA]</scope>
    <source>
        <strain evidence="2">cv. Nipponbare</strain>
    </source>
</reference>
<reference evidence="1 2" key="2">
    <citation type="journal article" date="2013" name="Plant Cell Physiol.">
        <title>Rice Annotation Project Database (RAP-DB): an integrative and interactive database for rice genomics.</title>
        <authorList>
            <person name="Sakai H."/>
            <person name="Lee S.S."/>
            <person name="Tanaka T."/>
            <person name="Numa H."/>
            <person name="Kim J."/>
            <person name="Kawahara Y."/>
            <person name="Wakimoto H."/>
            <person name="Yang C.C."/>
            <person name="Iwamoto M."/>
            <person name="Abe T."/>
            <person name="Yamada Y."/>
            <person name="Muto A."/>
            <person name="Inokuchi H."/>
            <person name="Ikemura T."/>
            <person name="Matsumoto T."/>
            <person name="Sasaki T."/>
            <person name="Itoh T."/>
        </authorList>
    </citation>
    <scope>NUCLEOTIDE SEQUENCE [LARGE SCALE GENOMIC DNA]</scope>
    <source>
        <strain evidence="2">cv. Nipponbare</strain>
    </source>
</reference>